<keyword evidence="1" id="KW-0472">Membrane</keyword>
<comment type="caution">
    <text evidence="2">The sequence shown here is derived from an EMBL/GenBank/DDBJ whole genome shotgun (WGS) entry which is preliminary data.</text>
</comment>
<name>X0Y110_9ZZZZ</name>
<organism evidence="2">
    <name type="scientific">marine sediment metagenome</name>
    <dbReference type="NCBI Taxonomy" id="412755"/>
    <lineage>
        <taxon>unclassified sequences</taxon>
        <taxon>metagenomes</taxon>
        <taxon>ecological metagenomes</taxon>
    </lineage>
</organism>
<dbReference type="AlphaFoldDB" id="X0Y110"/>
<sequence>WQQEELSVEDKAEHLAVNLELTVGFYNSKHHDTPLDLATPLFITGQLTRDFPLMEKLESRLGYPIESLTPPLECPENLPVSEYAVNIGLALKGMVPSPSPGQGGYSPPDINLLPDVYQPWKPSAKQLYAAGLIVAAIALLFPLYQVTTAAIDDTASLKREQAALNSELQQRQLELKRRAPLQEAIKEYESIIDMGGNFTGDLAVIYGEAKDLGIEVTSVAHEGESITITCQAKDEDPVTFDNFVKALE</sequence>
<protein>
    <submittedName>
        <fullName evidence="2">Uncharacterized protein</fullName>
    </submittedName>
</protein>
<feature type="non-terminal residue" evidence="2">
    <location>
        <position position="248"/>
    </location>
</feature>
<keyword evidence="1" id="KW-0812">Transmembrane</keyword>
<gene>
    <name evidence="2" type="ORF">S01H1_68235</name>
</gene>
<evidence type="ECO:0000313" key="2">
    <source>
        <dbReference type="EMBL" id="GAG30591.1"/>
    </source>
</evidence>
<proteinExistence type="predicted"/>
<reference evidence="2" key="1">
    <citation type="journal article" date="2014" name="Front. Microbiol.">
        <title>High frequency of phylogenetically diverse reductive dehalogenase-homologous genes in deep subseafloor sedimentary metagenomes.</title>
        <authorList>
            <person name="Kawai M."/>
            <person name="Futagami T."/>
            <person name="Toyoda A."/>
            <person name="Takaki Y."/>
            <person name="Nishi S."/>
            <person name="Hori S."/>
            <person name="Arai W."/>
            <person name="Tsubouchi T."/>
            <person name="Morono Y."/>
            <person name="Uchiyama I."/>
            <person name="Ito T."/>
            <person name="Fujiyama A."/>
            <person name="Inagaki F."/>
            <person name="Takami H."/>
        </authorList>
    </citation>
    <scope>NUCLEOTIDE SEQUENCE</scope>
    <source>
        <strain evidence="2">Expedition CK06-06</strain>
    </source>
</reference>
<keyword evidence="1" id="KW-1133">Transmembrane helix</keyword>
<feature type="transmembrane region" description="Helical" evidence="1">
    <location>
        <begin position="127"/>
        <end position="144"/>
    </location>
</feature>
<dbReference type="EMBL" id="BARS01045245">
    <property type="protein sequence ID" value="GAG30591.1"/>
    <property type="molecule type" value="Genomic_DNA"/>
</dbReference>
<feature type="non-terminal residue" evidence="2">
    <location>
        <position position="1"/>
    </location>
</feature>
<accession>X0Y110</accession>
<evidence type="ECO:0000256" key="1">
    <source>
        <dbReference type="SAM" id="Phobius"/>
    </source>
</evidence>